<dbReference type="Pfam" id="PF02966">
    <property type="entry name" value="DIM1"/>
    <property type="match status" value="1"/>
</dbReference>
<evidence type="ECO:0000313" key="6">
    <source>
        <dbReference type="EMBL" id="CAK9184389.1"/>
    </source>
</evidence>
<comment type="similarity">
    <text evidence="2">Belongs to the DIM1 family.</text>
</comment>
<evidence type="ECO:0000313" key="7">
    <source>
        <dbReference type="Proteomes" id="UP001642360"/>
    </source>
</evidence>
<protein>
    <recommendedName>
        <fullName evidence="8">Thioredoxin-like protein 4A</fullName>
    </recommendedName>
</protein>
<organism evidence="6 7">
    <name type="scientific">Ilex paraguariensis</name>
    <name type="common">yerba mate</name>
    <dbReference type="NCBI Taxonomy" id="185542"/>
    <lineage>
        <taxon>Eukaryota</taxon>
        <taxon>Viridiplantae</taxon>
        <taxon>Streptophyta</taxon>
        <taxon>Embryophyta</taxon>
        <taxon>Tracheophyta</taxon>
        <taxon>Spermatophyta</taxon>
        <taxon>Magnoliopsida</taxon>
        <taxon>eudicotyledons</taxon>
        <taxon>Gunneridae</taxon>
        <taxon>Pentapetalae</taxon>
        <taxon>asterids</taxon>
        <taxon>campanulids</taxon>
        <taxon>Aquifoliales</taxon>
        <taxon>Aquifoliaceae</taxon>
        <taxon>Ilex</taxon>
    </lineage>
</organism>
<dbReference type="InterPro" id="IPR036249">
    <property type="entry name" value="Thioredoxin-like_sf"/>
</dbReference>
<dbReference type="Gene3D" id="3.40.30.10">
    <property type="entry name" value="Glutaredoxin"/>
    <property type="match status" value="1"/>
</dbReference>
<evidence type="ECO:0008006" key="8">
    <source>
        <dbReference type="Google" id="ProtNLM"/>
    </source>
</evidence>
<keyword evidence="5" id="KW-0539">Nucleus</keyword>
<gene>
    <name evidence="6" type="ORF">ILEXP_LOCUS54709</name>
</gene>
<evidence type="ECO:0000256" key="1">
    <source>
        <dbReference type="ARBA" id="ARBA00004123"/>
    </source>
</evidence>
<comment type="subcellular location">
    <subcellularLocation>
        <location evidence="1">Nucleus</location>
    </subcellularLocation>
</comment>
<evidence type="ECO:0000256" key="4">
    <source>
        <dbReference type="ARBA" id="ARBA00023187"/>
    </source>
</evidence>
<proteinExistence type="inferred from homology"/>
<dbReference type="GO" id="GO:0008380">
    <property type="term" value="P:RNA splicing"/>
    <property type="evidence" value="ECO:0007669"/>
    <property type="project" value="UniProtKB-KW"/>
</dbReference>
<sequence length="100" mass="11238">MSYLLQHLHSGWAVDKAILGEEERLVVIRFGHDWDETCMHMDEVLASVAEKIKNYAVTYLVDITEDMGAEDDDSVFDQFAIFLIPNDINTLSSSSAPKSS</sequence>
<dbReference type="EMBL" id="CAUOFW020008946">
    <property type="protein sequence ID" value="CAK9184389.1"/>
    <property type="molecule type" value="Genomic_DNA"/>
</dbReference>
<evidence type="ECO:0000256" key="2">
    <source>
        <dbReference type="ARBA" id="ARBA00008241"/>
    </source>
</evidence>
<reference evidence="6 7" key="1">
    <citation type="submission" date="2024-02" db="EMBL/GenBank/DDBJ databases">
        <authorList>
            <person name="Vignale AGUSTIN F."/>
            <person name="Sosa J E."/>
            <person name="Modenutti C."/>
        </authorList>
    </citation>
    <scope>NUCLEOTIDE SEQUENCE [LARGE SCALE GENOMIC DNA]</scope>
</reference>
<dbReference type="PANTHER" id="PTHR12052">
    <property type="entry name" value="THIOREDOXIN-LIKE PROTEN 4A, 4B"/>
    <property type="match status" value="1"/>
</dbReference>
<evidence type="ECO:0000256" key="5">
    <source>
        <dbReference type="ARBA" id="ARBA00023242"/>
    </source>
</evidence>
<evidence type="ECO:0000256" key="3">
    <source>
        <dbReference type="ARBA" id="ARBA00022664"/>
    </source>
</evidence>
<dbReference type="Proteomes" id="UP001642360">
    <property type="component" value="Unassembled WGS sequence"/>
</dbReference>
<accession>A0ABC8UTM8</accession>
<dbReference type="SMART" id="SM01410">
    <property type="entry name" value="DIM1"/>
    <property type="match status" value="1"/>
</dbReference>
<dbReference type="PANTHER" id="PTHR12052:SF5">
    <property type="entry name" value="THIOREDOXIN-LIKE PROTEIN 4A"/>
    <property type="match status" value="1"/>
</dbReference>
<dbReference type="SUPFAM" id="SSF52833">
    <property type="entry name" value="Thioredoxin-like"/>
    <property type="match status" value="1"/>
</dbReference>
<comment type="caution">
    <text evidence="6">The sequence shown here is derived from an EMBL/GenBank/DDBJ whole genome shotgun (WGS) entry which is preliminary data.</text>
</comment>
<keyword evidence="4" id="KW-0508">mRNA splicing</keyword>
<dbReference type="AlphaFoldDB" id="A0ABC8UTM8"/>
<dbReference type="InterPro" id="IPR004123">
    <property type="entry name" value="Dim1"/>
</dbReference>
<dbReference type="GO" id="GO:0006397">
    <property type="term" value="P:mRNA processing"/>
    <property type="evidence" value="ECO:0007669"/>
    <property type="project" value="UniProtKB-KW"/>
</dbReference>
<dbReference type="GO" id="GO:0005634">
    <property type="term" value="C:nucleus"/>
    <property type="evidence" value="ECO:0007669"/>
    <property type="project" value="UniProtKB-SubCell"/>
</dbReference>
<keyword evidence="3" id="KW-0507">mRNA processing</keyword>
<keyword evidence="7" id="KW-1185">Reference proteome</keyword>
<name>A0ABC8UTM8_9AQUA</name>